<dbReference type="SUPFAM" id="SSF56112">
    <property type="entry name" value="Protein kinase-like (PK-like)"/>
    <property type="match status" value="1"/>
</dbReference>
<dbReference type="PANTHER" id="PTHR21310:SF15">
    <property type="entry name" value="AMINOGLYCOSIDE PHOSPHOTRANSFERASE DOMAIN-CONTAINING PROTEIN"/>
    <property type="match status" value="1"/>
</dbReference>
<name>A0ABY8WF03_9ACTN</name>
<protein>
    <submittedName>
        <fullName evidence="2">Aminoglycoside phosphotransferase family protein</fullName>
        <ecNumber evidence="2">2.7.1.-</ecNumber>
    </submittedName>
</protein>
<evidence type="ECO:0000313" key="2">
    <source>
        <dbReference type="EMBL" id="WIM96424.1"/>
    </source>
</evidence>
<keyword evidence="3" id="KW-1185">Reference proteome</keyword>
<dbReference type="InterPro" id="IPR002575">
    <property type="entry name" value="Aminoglycoside_PTrfase"/>
</dbReference>
<dbReference type="Proteomes" id="UP001240150">
    <property type="component" value="Chromosome"/>
</dbReference>
<gene>
    <name evidence="2" type="ORF">ACTOB_008618</name>
</gene>
<accession>A0ABY8WF03</accession>
<keyword evidence="2" id="KW-0808">Transferase</keyword>
<evidence type="ECO:0000313" key="3">
    <source>
        <dbReference type="Proteomes" id="UP001240150"/>
    </source>
</evidence>
<proteinExistence type="predicted"/>
<dbReference type="PANTHER" id="PTHR21310">
    <property type="entry name" value="AMINOGLYCOSIDE PHOSPHOTRANSFERASE-RELATED-RELATED"/>
    <property type="match status" value="1"/>
</dbReference>
<evidence type="ECO:0000259" key="1">
    <source>
        <dbReference type="Pfam" id="PF01636"/>
    </source>
</evidence>
<organism evidence="2 3">
    <name type="scientific">Actinoplanes oblitus</name>
    <dbReference type="NCBI Taxonomy" id="3040509"/>
    <lineage>
        <taxon>Bacteria</taxon>
        <taxon>Bacillati</taxon>
        <taxon>Actinomycetota</taxon>
        <taxon>Actinomycetes</taxon>
        <taxon>Micromonosporales</taxon>
        <taxon>Micromonosporaceae</taxon>
        <taxon>Actinoplanes</taxon>
    </lineage>
</organism>
<dbReference type="Pfam" id="PF01636">
    <property type="entry name" value="APH"/>
    <property type="match status" value="1"/>
</dbReference>
<reference evidence="2 3" key="1">
    <citation type="submission" date="2023-06" db="EMBL/GenBank/DDBJ databases">
        <authorList>
            <person name="Yushchuk O."/>
            <person name="Binda E."/>
            <person name="Ruckert-Reed C."/>
            <person name="Fedorenko V."/>
            <person name="Kalinowski J."/>
            <person name="Marinelli F."/>
        </authorList>
    </citation>
    <scope>NUCLEOTIDE SEQUENCE [LARGE SCALE GENOMIC DNA]</scope>
    <source>
        <strain evidence="2 3">NRRL 3884</strain>
    </source>
</reference>
<dbReference type="Gene3D" id="3.90.1200.10">
    <property type="match status" value="1"/>
</dbReference>
<dbReference type="GO" id="GO:0016740">
    <property type="term" value="F:transferase activity"/>
    <property type="evidence" value="ECO:0007669"/>
    <property type="project" value="UniProtKB-KW"/>
</dbReference>
<dbReference type="RefSeq" id="WP_284917706.1">
    <property type="nucleotide sequence ID" value="NZ_CP126980.1"/>
</dbReference>
<dbReference type="InterPro" id="IPR011009">
    <property type="entry name" value="Kinase-like_dom_sf"/>
</dbReference>
<feature type="domain" description="Aminoglycoside phosphotransferase" evidence="1">
    <location>
        <begin position="159"/>
        <end position="275"/>
    </location>
</feature>
<dbReference type="EMBL" id="CP126980">
    <property type="protein sequence ID" value="WIM96424.1"/>
    <property type="molecule type" value="Genomic_DNA"/>
</dbReference>
<sequence length="377" mass="41174">MGVSDDWAARLDPGVVSFYRLRMMGVHATAATRGERAGGGARPETAEIRRLLSESGIERGEPTRIYWYTARRPVAHVEFSAGTPVVLKWLDAAGLSSGNESFALRLLRGLAPPDVLAEALPRLVGTSPTGEVQIFDYIDHVSTWAEQATNRGAPGAPPYTALGQVLAALHALPVDGMDQRYPDRRVKFPIPSLSRLTPAEFSRGYGTDFAEYVTAIQAVEEEMALMRETWTHHHYIHFDLHDDNVLFRDEEPSVALIDWEAAGFGEAAYDAGTVLGQILLHGLPGLQSGADSPAAAKALEPARTFLGSYLRFSTMSDEALLRIIQFAGVFLMMSNLGRLEKVGSLGRVGRLSLIVGRRLVQDPEPRLALFAARLGRQ</sequence>
<dbReference type="EC" id="2.7.1.-" evidence="2"/>
<dbReference type="InterPro" id="IPR051678">
    <property type="entry name" value="AGP_Transferase"/>
</dbReference>